<evidence type="ECO:0000313" key="2">
    <source>
        <dbReference type="EMBL" id="CAF2130428.1"/>
    </source>
</evidence>
<evidence type="ECO:0000256" key="1">
    <source>
        <dbReference type="SAM" id="MobiDB-lite"/>
    </source>
</evidence>
<dbReference type="EMBL" id="HG994357">
    <property type="protein sequence ID" value="CAF2130428.1"/>
    <property type="molecule type" value="Genomic_DNA"/>
</dbReference>
<name>A0A816W9R3_BRANA</name>
<protein>
    <submittedName>
        <fullName evidence="2">(rape) hypothetical protein</fullName>
    </submittedName>
</protein>
<reference evidence="2" key="1">
    <citation type="submission" date="2021-01" db="EMBL/GenBank/DDBJ databases">
        <authorList>
            <consortium name="Genoscope - CEA"/>
            <person name="William W."/>
        </authorList>
    </citation>
    <scope>NUCLEOTIDE SEQUENCE</scope>
</reference>
<dbReference type="AlphaFoldDB" id="A0A816W9R3"/>
<feature type="region of interest" description="Disordered" evidence="1">
    <location>
        <begin position="1"/>
        <end position="20"/>
    </location>
</feature>
<sequence length="84" mass="9276">MNMAISCSNPSVSKKASSPNYMENAVPTYVEQTSPEVSARKKSKKTGGVGTIPTDENYVRNAPVNFPEEFHPPRISDSFQPSKW</sequence>
<proteinExistence type="predicted"/>
<organism evidence="2">
    <name type="scientific">Brassica napus</name>
    <name type="common">Rape</name>
    <dbReference type="NCBI Taxonomy" id="3708"/>
    <lineage>
        <taxon>Eukaryota</taxon>
        <taxon>Viridiplantae</taxon>
        <taxon>Streptophyta</taxon>
        <taxon>Embryophyta</taxon>
        <taxon>Tracheophyta</taxon>
        <taxon>Spermatophyta</taxon>
        <taxon>Magnoliopsida</taxon>
        <taxon>eudicotyledons</taxon>
        <taxon>Gunneridae</taxon>
        <taxon>Pentapetalae</taxon>
        <taxon>rosids</taxon>
        <taxon>malvids</taxon>
        <taxon>Brassicales</taxon>
        <taxon>Brassicaceae</taxon>
        <taxon>Brassiceae</taxon>
        <taxon>Brassica</taxon>
    </lineage>
</organism>
<accession>A0A816W9R3</accession>
<gene>
    <name evidence="2" type="ORF">DARMORV10_A03P52050.1</name>
</gene>
<dbReference type="Proteomes" id="UP001295469">
    <property type="component" value="Chromosome A03"/>
</dbReference>
<feature type="region of interest" description="Disordered" evidence="1">
    <location>
        <begin position="32"/>
        <end position="59"/>
    </location>
</feature>